<dbReference type="SMART" id="SM00516">
    <property type="entry name" value="SEC14"/>
    <property type="match status" value="1"/>
</dbReference>
<dbReference type="PROSITE" id="PS50191">
    <property type="entry name" value="CRAL_TRIO"/>
    <property type="match status" value="1"/>
</dbReference>
<dbReference type="InterPro" id="IPR029058">
    <property type="entry name" value="AB_hydrolase_fold"/>
</dbReference>
<evidence type="ECO:0000313" key="3">
    <source>
        <dbReference type="EMBL" id="KAI3429869.1"/>
    </source>
</evidence>
<dbReference type="Gene3D" id="3.40.525.10">
    <property type="entry name" value="CRAL-TRIO lipid binding domain"/>
    <property type="match status" value="1"/>
</dbReference>
<reference evidence="3" key="2">
    <citation type="submission" date="2020-11" db="EMBL/GenBank/DDBJ databases">
        <authorList>
            <person name="Cecchin M."/>
            <person name="Marcolungo L."/>
            <person name="Rossato M."/>
            <person name="Girolomoni L."/>
            <person name="Cosentino E."/>
            <person name="Cuine S."/>
            <person name="Li-Beisson Y."/>
            <person name="Delledonne M."/>
            <person name="Ballottari M."/>
        </authorList>
    </citation>
    <scope>NUCLEOTIDE SEQUENCE</scope>
    <source>
        <strain evidence="3">211/11P</strain>
        <tissue evidence="3">Whole cell</tissue>
    </source>
</reference>
<sequence length="895" mass="94842">MDERKAVRSMPGSARPRRQLLSGGMQKITDAISGKLAFFPPTPPSYKLAQHGDGGRETYIQPQRSNVKKVPQAQVFEVGSKKETIVAAFIPGGGSSSGSASAGGSRSQGTEHTIVHSHGNAVDLGEMLPLYEELARLLRCNILAYDYAGYGCSTGTPAVSQTLSDISAVVGLLQNQLGKRLEHTVLYGQSVGSGPTCHLAAQLPTLAGVVLHAPFCSGMRVLNPGWKKWPAFCDIFPNHKLVPKIGCPVLVMHGLKDDVIDISHGRELHRLCKRPSEPLWAAGRGHQDLEGSPEFVPCLRRFLVQCWGKGYEEHLRAGKVVAVHPHLEMLSSRYEQALLGPWQSTDELWPQAPDVQSSKRRRRRRREPPLVTLALGPLAFCPLPPPPLQPRNDNAAAPCTTSATTPAVPSFITAAAGSVDEPAACPAVARLRCLVAAAEPELEARLRSTGETVDAAFHSRWLKARGDCPEAAAAGILAHVEWRCEFVGAAAADATAAAAAAAPAAGALGGSPQLVFKPSDGIPEAAIGDELAARKAFLQGCDSQGCPVVVVLAARHDMGRRDLSQTKRLIAYVLDSACATADLGANPAGQICCLFDLAGLRPRNLDVKALLTIFELLQQHYPERLNSLYFLNAPFIFWGVWRLVSPFVHAATRQKIHFVAGRAAKEQLAARVPAQVLPAQYGGQAQLVPIDEAMAAWRQQHAPAAAAAAADAAAGDTASPSGGASGSRFARAAVLRRHAGNAMNSTRRFVHHTVVRPVGGAASGAAKALRHHHQRLLRRHQAEGTELVGLSEQEVQRSLLAVVVLHHVLLLLRMLTRVLRLATSSADAPASSPRSAEKADAVAAGSSALPAASQELSPLPSRDLSVLSPAEPVAQVDPACAVVVDAATGAHAAEL</sequence>
<name>A0A9D4TN14_CHLVU</name>
<dbReference type="OrthoDB" id="446723at2759"/>
<feature type="region of interest" description="Disordered" evidence="1">
    <location>
        <begin position="349"/>
        <end position="368"/>
    </location>
</feature>
<dbReference type="SUPFAM" id="SSF52087">
    <property type="entry name" value="CRAL/TRIO domain"/>
    <property type="match status" value="1"/>
</dbReference>
<proteinExistence type="predicted"/>
<gene>
    <name evidence="3" type="ORF">D9Q98_010180</name>
</gene>
<dbReference type="InterPro" id="IPR001251">
    <property type="entry name" value="CRAL-TRIO_dom"/>
</dbReference>
<organism evidence="3 4">
    <name type="scientific">Chlorella vulgaris</name>
    <name type="common">Green alga</name>
    <dbReference type="NCBI Taxonomy" id="3077"/>
    <lineage>
        <taxon>Eukaryota</taxon>
        <taxon>Viridiplantae</taxon>
        <taxon>Chlorophyta</taxon>
        <taxon>core chlorophytes</taxon>
        <taxon>Trebouxiophyceae</taxon>
        <taxon>Chlorellales</taxon>
        <taxon>Chlorellaceae</taxon>
        <taxon>Chlorella clade</taxon>
        <taxon>Chlorella</taxon>
    </lineage>
</organism>
<dbReference type="PANTHER" id="PTHR12277">
    <property type="entry name" value="ALPHA/BETA HYDROLASE DOMAIN-CONTAINING PROTEIN"/>
    <property type="match status" value="1"/>
</dbReference>
<dbReference type="Gene3D" id="3.40.50.1820">
    <property type="entry name" value="alpha/beta hydrolase"/>
    <property type="match status" value="1"/>
</dbReference>
<dbReference type="AlphaFoldDB" id="A0A9D4TN14"/>
<evidence type="ECO:0000313" key="4">
    <source>
        <dbReference type="Proteomes" id="UP001055712"/>
    </source>
</evidence>
<evidence type="ECO:0000256" key="1">
    <source>
        <dbReference type="SAM" id="MobiDB-lite"/>
    </source>
</evidence>
<feature type="domain" description="CRAL-TRIO" evidence="2">
    <location>
        <begin position="524"/>
        <end position="689"/>
    </location>
</feature>
<dbReference type="CDD" id="cd00170">
    <property type="entry name" value="SEC14"/>
    <property type="match status" value="1"/>
</dbReference>
<dbReference type="PANTHER" id="PTHR12277:SF81">
    <property type="entry name" value="PROTEIN ABHD13"/>
    <property type="match status" value="1"/>
</dbReference>
<reference evidence="3" key="1">
    <citation type="journal article" date="2019" name="Plant J.">
        <title>Chlorella vulgaris genome assembly and annotation reveals the molecular basis for metabolic acclimation to high light conditions.</title>
        <authorList>
            <person name="Cecchin M."/>
            <person name="Marcolungo L."/>
            <person name="Rossato M."/>
            <person name="Girolomoni L."/>
            <person name="Cosentino E."/>
            <person name="Cuine S."/>
            <person name="Li-Beisson Y."/>
            <person name="Delledonne M."/>
            <person name="Ballottari M."/>
        </authorList>
    </citation>
    <scope>NUCLEOTIDE SEQUENCE</scope>
    <source>
        <strain evidence="3">211/11P</strain>
    </source>
</reference>
<dbReference type="InterPro" id="IPR022742">
    <property type="entry name" value="Hydrolase_4"/>
</dbReference>
<accession>A0A9D4TN14</accession>
<evidence type="ECO:0000259" key="2">
    <source>
        <dbReference type="PROSITE" id="PS50191"/>
    </source>
</evidence>
<dbReference type="InterPro" id="IPR036865">
    <property type="entry name" value="CRAL-TRIO_dom_sf"/>
</dbReference>
<dbReference type="SUPFAM" id="SSF53474">
    <property type="entry name" value="alpha/beta-Hydrolases"/>
    <property type="match status" value="1"/>
</dbReference>
<dbReference type="EMBL" id="SIDB01000008">
    <property type="protein sequence ID" value="KAI3429869.1"/>
    <property type="molecule type" value="Genomic_DNA"/>
</dbReference>
<protein>
    <recommendedName>
        <fullName evidence="2">CRAL-TRIO domain-containing protein</fullName>
    </recommendedName>
</protein>
<dbReference type="Pfam" id="PF00650">
    <property type="entry name" value="CRAL_TRIO"/>
    <property type="match status" value="1"/>
</dbReference>
<dbReference type="Proteomes" id="UP001055712">
    <property type="component" value="Unassembled WGS sequence"/>
</dbReference>
<keyword evidence="4" id="KW-1185">Reference proteome</keyword>
<dbReference type="Pfam" id="PF12146">
    <property type="entry name" value="Hydrolase_4"/>
    <property type="match status" value="1"/>
</dbReference>
<comment type="caution">
    <text evidence="3">The sequence shown here is derived from an EMBL/GenBank/DDBJ whole genome shotgun (WGS) entry which is preliminary data.</text>
</comment>